<dbReference type="InterPro" id="IPR041854">
    <property type="entry name" value="BFD-like_2Fe2S-bd_dom_sf"/>
</dbReference>
<dbReference type="GO" id="GO:0016491">
    <property type="term" value="F:oxidoreductase activity"/>
    <property type="evidence" value="ECO:0007669"/>
    <property type="project" value="UniProtKB-KW"/>
</dbReference>
<dbReference type="InterPro" id="IPR023753">
    <property type="entry name" value="FAD/NAD-binding_dom"/>
</dbReference>
<dbReference type="CDD" id="cd19946">
    <property type="entry name" value="GlpA-like_Fer2_BFD-like"/>
    <property type="match status" value="1"/>
</dbReference>
<evidence type="ECO:0000259" key="3">
    <source>
        <dbReference type="Pfam" id="PF17806"/>
    </source>
</evidence>
<dbReference type="InterPro" id="IPR041117">
    <property type="entry name" value="SoxA_A3"/>
</dbReference>
<dbReference type="SUPFAM" id="SSF51905">
    <property type="entry name" value="FAD/NAD(P)-binding domain"/>
    <property type="match status" value="1"/>
</dbReference>
<accession>A0A3M6QK85</accession>
<dbReference type="PANTHER" id="PTHR42949:SF3">
    <property type="entry name" value="ANAEROBIC GLYCEROL-3-PHOSPHATE DEHYDROGENASE SUBUNIT B"/>
    <property type="match status" value="1"/>
</dbReference>
<feature type="domain" description="FAD/NAD(P)-binding" evidence="2">
    <location>
        <begin position="11"/>
        <end position="325"/>
    </location>
</feature>
<dbReference type="Pfam" id="PF07992">
    <property type="entry name" value="Pyr_redox_2"/>
    <property type="match status" value="1"/>
</dbReference>
<organism evidence="4 5">
    <name type="scientific">Corticibacter populi</name>
    <dbReference type="NCBI Taxonomy" id="1550736"/>
    <lineage>
        <taxon>Bacteria</taxon>
        <taxon>Pseudomonadati</taxon>
        <taxon>Pseudomonadota</taxon>
        <taxon>Betaproteobacteria</taxon>
        <taxon>Burkholderiales</taxon>
        <taxon>Comamonadaceae</taxon>
        <taxon>Corticibacter</taxon>
    </lineage>
</organism>
<dbReference type="Gene3D" id="3.50.50.60">
    <property type="entry name" value="FAD/NAD(P)-binding domain"/>
    <property type="match status" value="2"/>
</dbReference>
<dbReference type="InterPro" id="IPR051691">
    <property type="entry name" value="Metab_Enz_Cyan_OpOx_G3PDH"/>
</dbReference>
<name>A0A3M6QK85_9BURK</name>
<protein>
    <submittedName>
        <fullName evidence="4">FAD-dependent oxidoreductase</fullName>
    </submittedName>
</protein>
<evidence type="ECO:0000256" key="1">
    <source>
        <dbReference type="ARBA" id="ARBA00023002"/>
    </source>
</evidence>
<sequence>MHAHEEATADFDLVVIGAGPAGMAAALAASRGGLSTLLIDEQPAVGGQIYRSITDTDAQRERILGPDYSHGAALAREVLEANAAGRLTHWSGTAVWQVAPDKTLHVLRESRTQAVRGRAIIVATGAMERPFPVPGWTLPGVMTAGAGQILLKSASLVPSTPVVLAGCGPLLYLLAAQYLRAGVPLRAILDTTAGTDLRLVLRHARDLLAGWQYVGKGLRLLREIKAAGVPFFHDVQQLRLEGHDRLERVSFTAGGKVQVLDCQLALLHQGVVPNTQISWSLRARHRWDDTQLCWLPECDEWGQLSVPGIHVAGDGAAIGGALVAALQGELAALGAMRGLGAGDAAVIGRRAAELRAQIHHHLAIRPFLNRQYRPRDSYRIPADEVMVCRCEEVTAGAIREQVTIGCIGPNQTKSFSRCGMGPCQGRQCGLTVTEIIAQASGLPPQEVGYYRIRPPIKALTLGQLAQGDA</sequence>
<dbReference type="Gene3D" id="1.10.10.1100">
    <property type="entry name" value="BFD-like [2Fe-2S]-binding domain"/>
    <property type="match status" value="1"/>
</dbReference>
<dbReference type="AlphaFoldDB" id="A0A3M6QK85"/>
<reference evidence="4 5" key="1">
    <citation type="submission" date="2018-10" db="EMBL/GenBank/DDBJ databases">
        <title>Draft genome of Cortibacter populi DSM10536.</title>
        <authorList>
            <person name="Bernier A.-M."/>
            <person name="Bernard K."/>
        </authorList>
    </citation>
    <scope>NUCLEOTIDE SEQUENCE [LARGE SCALE GENOMIC DNA]</scope>
    <source>
        <strain evidence="4 5">DSM 105136</strain>
    </source>
</reference>
<evidence type="ECO:0000313" key="5">
    <source>
        <dbReference type="Proteomes" id="UP000278006"/>
    </source>
</evidence>
<comment type="caution">
    <text evidence="4">The sequence shown here is derived from an EMBL/GenBank/DDBJ whole genome shotgun (WGS) entry which is preliminary data.</text>
</comment>
<evidence type="ECO:0000313" key="4">
    <source>
        <dbReference type="EMBL" id="RMX03510.1"/>
    </source>
</evidence>
<feature type="domain" description="SoxA A3" evidence="3">
    <location>
        <begin position="387"/>
        <end position="466"/>
    </location>
</feature>
<keyword evidence="5" id="KW-1185">Reference proteome</keyword>
<keyword evidence="1" id="KW-0560">Oxidoreductase</keyword>
<proteinExistence type="predicted"/>
<dbReference type="PRINTS" id="PR00368">
    <property type="entry name" value="FADPNR"/>
</dbReference>
<dbReference type="InterPro" id="IPR017224">
    <property type="entry name" value="Opine_Oxase_asu/HCN_bsu"/>
</dbReference>
<dbReference type="PIRSF" id="PIRSF037495">
    <property type="entry name" value="Opine_OX_OoxA/HcnB"/>
    <property type="match status" value="1"/>
</dbReference>
<dbReference type="PANTHER" id="PTHR42949">
    <property type="entry name" value="ANAEROBIC GLYCEROL-3-PHOSPHATE DEHYDROGENASE SUBUNIT B"/>
    <property type="match status" value="1"/>
</dbReference>
<dbReference type="EMBL" id="RDQO01000006">
    <property type="protein sequence ID" value="RMX03510.1"/>
    <property type="molecule type" value="Genomic_DNA"/>
</dbReference>
<dbReference type="Proteomes" id="UP000278006">
    <property type="component" value="Unassembled WGS sequence"/>
</dbReference>
<dbReference type="Pfam" id="PF17806">
    <property type="entry name" value="SO_alpha_A3"/>
    <property type="match status" value="1"/>
</dbReference>
<gene>
    <name evidence="4" type="ORF">D8I35_16675</name>
</gene>
<dbReference type="InterPro" id="IPR036188">
    <property type="entry name" value="FAD/NAD-bd_sf"/>
</dbReference>
<dbReference type="PRINTS" id="PR00469">
    <property type="entry name" value="PNDRDTASEII"/>
</dbReference>
<evidence type="ECO:0000259" key="2">
    <source>
        <dbReference type="Pfam" id="PF07992"/>
    </source>
</evidence>
<dbReference type="OrthoDB" id="9801699at2"/>